<dbReference type="PANTHER" id="PTHR39963">
    <property type="entry name" value="SLL0983 PROTEIN"/>
    <property type="match status" value="1"/>
</dbReference>
<evidence type="ECO:0000313" key="7">
    <source>
        <dbReference type="EMBL" id="AHC14144.1"/>
    </source>
</evidence>
<comment type="similarity">
    <text evidence="1">Belongs to the N(4)/N(6)-methyltransferase family.</text>
</comment>
<protein>
    <submittedName>
        <fullName evidence="7">tRNA (5-methylaminomethyl-2-thiouridylate)-methyltransferase</fullName>
        <ecNumber evidence="7">2.1.1.61</ecNumber>
    </submittedName>
</protein>
<dbReference type="STRING" id="1307761.L21SP2_0719"/>
<dbReference type="PROSITE" id="PS00092">
    <property type="entry name" value="N6_MTASE"/>
    <property type="match status" value="1"/>
</dbReference>
<evidence type="ECO:0000256" key="4">
    <source>
        <dbReference type="SAM" id="MobiDB-lite"/>
    </source>
</evidence>
<dbReference type="GO" id="GO:0016645">
    <property type="term" value="F:oxidoreductase activity, acting on the CH-NH group of donors"/>
    <property type="evidence" value="ECO:0007669"/>
    <property type="project" value="InterPro"/>
</dbReference>
<dbReference type="EC" id="2.1.1.61" evidence="7"/>
<dbReference type="GO" id="GO:0032259">
    <property type="term" value="P:methylation"/>
    <property type="evidence" value="ECO:0007669"/>
    <property type="project" value="UniProtKB-KW"/>
</dbReference>
<dbReference type="eggNOG" id="COG2189">
    <property type="taxonomic scope" value="Bacteria"/>
</dbReference>
<dbReference type="Pfam" id="PF05430">
    <property type="entry name" value="Methyltransf_30"/>
    <property type="match status" value="1"/>
</dbReference>
<sequence>MENWNPRYNDVYFTPDQGINESRHVFIEGSGLSTRFSRACSRGETQFSIVEIGFGTGLNFMLSLIELQKPGSLQSPDPSALPRLRYVSVEKYPLNLTERMELLSPYFSALPELEQLSSLIPFPRPGWNTWNIPPEIPIPGSRISRAASKVFSPVSSPDVCLELFQGDIREFAEELGALPAGSVHSVYLDGHSPDKNPEMWSTALFRTLNRLCAPEAYLSSYSSAGVVKRALREAGFQVTRRPGFGKKRHMLTARPSAPAAGQPLPGAEPAPTCEVAENTNEKTAGDGAKKSRAPRNKTLSLSPEDRRELKRSLWVVEDCESSSAEGEAGGEWYRDRIFAGDSLQLCRQMPDNSVDLIVADPPYAALRKQFGTRGFSITEPRQYAEWLEPYFAEFARILSDAGSVYVCGDWRGAEAVQPLMNRYFHLRNRITWEREKGRGARANWKNSHEDIWFATKSDSYRFNLDEVKILRSVKAPYTRNGSPRDWLPSSDGAGYRLTHPGNSWTDLTVPFWSMPENTDHPTQKPEKLAARIILASSRPGDLVFDPFLGSGTTAVAARKLGRSFCGCELEEEYCLYALKRLRQADQSPEIQGILSHGDKHIFLHRNSSEAAARKALEQGLLDNE</sequence>
<keyword evidence="3 7" id="KW-0808">Transferase</keyword>
<evidence type="ECO:0000256" key="3">
    <source>
        <dbReference type="ARBA" id="ARBA00022679"/>
    </source>
</evidence>
<organism evidence="7 8">
    <name type="scientific">Salinispira pacifica</name>
    <dbReference type="NCBI Taxonomy" id="1307761"/>
    <lineage>
        <taxon>Bacteria</taxon>
        <taxon>Pseudomonadati</taxon>
        <taxon>Spirochaetota</taxon>
        <taxon>Spirochaetia</taxon>
        <taxon>Spirochaetales</taxon>
        <taxon>Spirochaetaceae</taxon>
        <taxon>Salinispira</taxon>
    </lineage>
</organism>
<evidence type="ECO:0000313" key="8">
    <source>
        <dbReference type="Proteomes" id="UP000018680"/>
    </source>
</evidence>
<evidence type="ECO:0000259" key="5">
    <source>
        <dbReference type="Pfam" id="PF01555"/>
    </source>
</evidence>
<dbReference type="PANTHER" id="PTHR39963:SF1">
    <property type="entry name" value="MNMC-LIKE METHYLTRANSFERASE DOMAIN-CONTAINING PROTEIN"/>
    <property type="match status" value="1"/>
</dbReference>
<gene>
    <name evidence="7" type="ORF">L21SP2_0719</name>
</gene>
<dbReference type="OrthoDB" id="9773571at2"/>
<dbReference type="PRINTS" id="PR00508">
    <property type="entry name" value="S21N4MTFRASE"/>
</dbReference>
<dbReference type="Gene3D" id="3.40.50.150">
    <property type="entry name" value="Vaccinia Virus protein VP39"/>
    <property type="match status" value="2"/>
</dbReference>
<feature type="region of interest" description="Disordered" evidence="4">
    <location>
        <begin position="252"/>
        <end position="304"/>
    </location>
</feature>
<dbReference type="KEGG" id="slr:L21SP2_0719"/>
<dbReference type="AlphaFoldDB" id="V5WF27"/>
<feature type="compositionally biased region" description="Basic and acidic residues" evidence="4">
    <location>
        <begin position="279"/>
        <end position="289"/>
    </location>
</feature>
<dbReference type="InterPro" id="IPR002052">
    <property type="entry name" value="DNA_methylase_N6_adenine_CS"/>
</dbReference>
<dbReference type="PATRIC" id="fig|1307761.3.peg.719"/>
<proteinExistence type="inferred from homology"/>
<dbReference type="InterPro" id="IPR002941">
    <property type="entry name" value="DNA_methylase_N4/N6"/>
</dbReference>
<dbReference type="RefSeq" id="WP_024267075.1">
    <property type="nucleotide sequence ID" value="NC_023035.1"/>
</dbReference>
<keyword evidence="2 7" id="KW-0489">Methyltransferase</keyword>
<dbReference type="eggNOG" id="COG4121">
    <property type="taxonomic scope" value="Bacteria"/>
</dbReference>
<dbReference type="InterPro" id="IPR029063">
    <property type="entry name" value="SAM-dependent_MTases_sf"/>
</dbReference>
<evidence type="ECO:0000256" key="1">
    <source>
        <dbReference type="ARBA" id="ARBA00006594"/>
    </source>
</evidence>
<dbReference type="InterPro" id="IPR008471">
    <property type="entry name" value="MnmC-like_methylTransf"/>
</dbReference>
<dbReference type="InterPro" id="IPR001091">
    <property type="entry name" value="RM_Methyltransferase"/>
</dbReference>
<accession>V5WF27</accession>
<feature type="domain" description="DNA methylase N-4/N-6" evidence="5">
    <location>
        <begin position="354"/>
        <end position="577"/>
    </location>
</feature>
<evidence type="ECO:0000256" key="2">
    <source>
        <dbReference type="ARBA" id="ARBA00022603"/>
    </source>
</evidence>
<dbReference type="Pfam" id="PF01555">
    <property type="entry name" value="N6_N4_Mtase"/>
    <property type="match status" value="1"/>
</dbReference>
<evidence type="ECO:0000259" key="6">
    <source>
        <dbReference type="Pfam" id="PF05430"/>
    </source>
</evidence>
<dbReference type="HOGENOM" id="CLU_437984_0_0_12"/>
<dbReference type="NCBIfam" id="NF033855">
    <property type="entry name" value="tRNA_MNMC2"/>
    <property type="match status" value="1"/>
</dbReference>
<dbReference type="GO" id="GO:0004808">
    <property type="term" value="F:tRNA (5-methylaminomethyl-2-thiouridylate)(34)-methyltransferase activity"/>
    <property type="evidence" value="ECO:0007669"/>
    <property type="project" value="UniProtKB-EC"/>
</dbReference>
<reference evidence="7 8" key="1">
    <citation type="journal article" date="2015" name="Stand. Genomic Sci.">
        <title>Complete genome sequence and description of Salinispira pacifica gen. nov., sp. nov., a novel spirochaete isolated form a hypersaline microbial mat.</title>
        <authorList>
            <person name="Ben Hania W."/>
            <person name="Joseph M."/>
            <person name="Schumann P."/>
            <person name="Bunk B."/>
            <person name="Fiebig A."/>
            <person name="Sproer C."/>
            <person name="Klenk H.P."/>
            <person name="Fardeau M.L."/>
            <person name="Spring S."/>
        </authorList>
    </citation>
    <scope>NUCLEOTIDE SEQUENCE [LARGE SCALE GENOMIC DNA]</scope>
    <source>
        <strain evidence="7 8">L21-RPul-D2</strain>
    </source>
</reference>
<name>V5WF27_9SPIO</name>
<dbReference type="Proteomes" id="UP000018680">
    <property type="component" value="Chromosome"/>
</dbReference>
<feature type="domain" description="MnmC-like methyltransferase" evidence="6">
    <location>
        <begin position="157"/>
        <end position="253"/>
    </location>
</feature>
<dbReference type="InterPro" id="IPR047785">
    <property type="entry name" value="tRNA_MNMC2"/>
</dbReference>
<dbReference type="SUPFAM" id="SSF53335">
    <property type="entry name" value="S-adenosyl-L-methionine-dependent methyltransferases"/>
    <property type="match status" value="1"/>
</dbReference>
<keyword evidence="8" id="KW-1185">Reference proteome</keyword>
<dbReference type="EMBL" id="CP006939">
    <property type="protein sequence ID" value="AHC14144.1"/>
    <property type="molecule type" value="Genomic_DNA"/>
</dbReference>
<dbReference type="GO" id="GO:0003677">
    <property type="term" value="F:DNA binding"/>
    <property type="evidence" value="ECO:0007669"/>
    <property type="project" value="InterPro"/>
</dbReference>
<dbReference type="GO" id="GO:0008170">
    <property type="term" value="F:N-methyltransferase activity"/>
    <property type="evidence" value="ECO:0007669"/>
    <property type="project" value="InterPro"/>
</dbReference>